<reference evidence="3" key="1">
    <citation type="submission" date="2017-07" db="EMBL/GenBank/DDBJ databases">
        <title>Taro Niue Genome Assembly and Annotation.</title>
        <authorList>
            <person name="Atibalentja N."/>
            <person name="Keating K."/>
            <person name="Fields C.J."/>
        </authorList>
    </citation>
    <scope>NUCLEOTIDE SEQUENCE</scope>
    <source>
        <strain evidence="3">Niue_2</strain>
        <tissue evidence="3">Leaf</tissue>
    </source>
</reference>
<feature type="region of interest" description="Disordered" evidence="1">
    <location>
        <begin position="86"/>
        <end position="109"/>
    </location>
</feature>
<gene>
    <name evidence="3" type="ORF">Taro_014998</name>
</gene>
<name>A0A843UG78_COLES</name>
<dbReference type="Pfam" id="PF02037">
    <property type="entry name" value="SAP"/>
    <property type="match status" value="1"/>
</dbReference>
<protein>
    <recommendedName>
        <fullName evidence="2">SAP domain-containing protein</fullName>
    </recommendedName>
</protein>
<dbReference type="SMART" id="SM00513">
    <property type="entry name" value="SAP"/>
    <property type="match status" value="1"/>
</dbReference>
<organism evidence="3 4">
    <name type="scientific">Colocasia esculenta</name>
    <name type="common">Wild taro</name>
    <name type="synonym">Arum esculentum</name>
    <dbReference type="NCBI Taxonomy" id="4460"/>
    <lineage>
        <taxon>Eukaryota</taxon>
        <taxon>Viridiplantae</taxon>
        <taxon>Streptophyta</taxon>
        <taxon>Embryophyta</taxon>
        <taxon>Tracheophyta</taxon>
        <taxon>Spermatophyta</taxon>
        <taxon>Magnoliopsida</taxon>
        <taxon>Liliopsida</taxon>
        <taxon>Araceae</taxon>
        <taxon>Aroideae</taxon>
        <taxon>Colocasieae</taxon>
        <taxon>Colocasia</taxon>
    </lineage>
</organism>
<dbReference type="SUPFAM" id="SSF68906">
    <property type="entry name" value="SAP domain"/>
    <property type="match status" value="1"/>
</dbReference>
<evidence type="ECO:0000313" key="3">
    <source>
        <dbReference type="EMBL" id="MQL82528.1"/>
    </source>
</evidence>
<dbReference type="Gene3D" id="1.10.720.30">
    <property type="entry name" value="SAP domain"/>
    <property type="match status" value="1"/>
</dbReference>
<evidence type="ECO:0000259" key="2">
    <source>
        <dbReference type="PROSITE" id="PS50800"/>
    </source>
</evidence>
<dbReference type="PROSITE" id="PS50800">
    <property type="entry name" value="SAP"/>
    <property type="match status" value="1"/>
</dbReference>
<feature type="domain" description="SAP" evidence="2">
    <location>
        <begin position="128"/>
        <end position="162"/>
    </location>
</feature>
<evidence type="ECO:0000313" key="4">
    <source>
        <dbReference type="Proteomes" id="UP000652761"/>
    </source>
</evidence>
<evidence type="ECO:0000256" key="1">
    <source>
        <dbReference type="SAM" id="MobiDB-lite"/>
    </source>
</evidence>
<comment type="caution">
    <text evidence="3">The sequence shown here is derived from an EMBL/GenBank/DDBJ whole genome shotgun (WGS) entry which is preliminary data.</text>
</comment>
<dbReference type="Proteomes" id="UP000652761">
    <property type="component" value="Unassembled WGS sequence"/>
</dbReference>
<dbReference type="AlphaFoldDB" id="A0A843UG78"/>
<dbReference type="EMBL" id="NMUH01000637">
    <property type="protein sequence ID" value="MQL82528.1"/>
    <property type="molecule type" value="Genomic_DNA"/>
</dbReference>
<dbReference type="InterPro" id="IPR036361">
    <property type="entry name" value="SAP_dom_sf"/>
</dbReference>
<sequence length="163" mass="17606">MLGKTYSIGSASSLHPSRPFDLDRAVPCEELNPSLFNTQLAPMAISFLSGGSLPARNCRHFVNASSNLDSLVEHNGIVHNEVAAQADDHSEDDTAGDKENITKKKPKISSGVPDATAKVLDYHASGHLESLTVAELKRFLTSKKAKVGGRKKDLIQRITDLLD</sequence>
<dbReference type="OrthoDB" id="1922499at2759"/>
<proteinExistence type="predicted"/>
<keyword evidence="4" id="KW-1185">Reference proteome</keyword>
<dbReference type="InterPro" id="IPR003034">
    <property type="entry name" value="SAP_dom"/>
</dbReference>
<accession>A0A843UG78</accession>